<dbReference type="Pfam" id="PF00266">
    <property type="entry name" value="Aminotran_5"/>
    <property type="match status" value="1"/>
</dbReference>
<feature type="domain" description="Aminotransferase class V" evidence="8">
    <location>
        <begin position="40"/>
        <end position="352"/>
    </location>
</feature>
<dbReference type="GO" id="GO:0004760">
    <property type="term" value="F:L-serine-pyruvate transaminase activity"/>
    <property type="evidence" value="ECO:0007669"/>
    <property type="project" value="TreeGrafter"/>
</dbReference>
<keyword evidence="5 7" id="KW-0663">Pyridoxal phosphate</keyword>
<dbReference type="PANTHER" id="PTHR21152">
    <property type="entry name" value="AMINOTRANSFERASE CLASS V"/>
    <property type="match status" value="1"/>
</dbReference>
<dbReference type="Gene3D" id="3.40.640.10">
    <property type="entry name" value="Type I PLP-dependent aspartate aminotransferase-like (Major domain)"/>
    <property type="match status" value="1"/>
</dbReference>
<dbReference type="EMBL" id="QZKU01000042">
    <property type="protein sequence ID" value="RJP23920.1"/>
    <property type="molecule type" value="Genomic_DNA"/>
</dbReference>
<gene>
    <name evidence="9" type="ORF">C4520_05615</name>
</gene>
<sequence length="402" mass="44364">MNVIEKSGYSELNPSLRILMGPGPSNVHPRVLRAMSTPLVGHLDPDFISIMNDVQALLRELFKTANEMTLAMSGTGSSGMETCFCNVLEPGDTAVVCVNGLFGERISDIVGRLDAKLVRVEAEWGKIIEPEAIERTLKKNRAKVVAIVHAETSTGVRQPIEEISRIVHEHGALFLVDTVTSLGGCDVRVDDWKIDACYSGTQKCLSCPPGLSPVSFNQAAMDALHSRKRKVSSWYMDLSMIEKYWGEERFYHHTAPISMIYALREALRIIREEGLENRFRRHRLNHLALAAGLEGLEVEFLVEEQYRLPMLNAVKIPDGINDVNVRKYLLNKYGIELGGGLGVLKGKTWRIGLMGHSSTKQNVLLFLAALEDALMAEGIKTAPGAAVAAATEIYVKEHSGRA</sequence>
<name>A0A3A4P3I1_ABYX5</name>
<evidence type="ECO:0000259" key="8">
    <source>
        <dbReference type="Pfam" id="PF00266"/>
    </source>
</evidence>
<evidence type="ECO:0000256" key="7">
    <source>
        <dbReference type="PIRSR" id="PIRSR000524-50"/>
    </source>
</evidence>
<evidence type="ECO:0000313" key="9">
    <source>
        <dbReference type="EMBL" id="RJP23920.1"/>
    </source>
</evidence>
<comment type="cofactor">
    <cofactor evidence="1 7">
        <name>pyridoxal 5'-phosphate</name>
        <dbReference type="ChEBI" id="CHEBI:597326"/>
    </cofactor>
</comment>
<dbReference type="PANTHER" id="PTHR21152:SF40">
    <property type="entry name" value="ALANINE--GLYOXYLATE AMINOTRANSFERASE"/>
    <property type="match status" value="1"/>
</dbReference>
<comment type="similarity">
    <text evidence="2">Belongs to the class-V pyridoxal-phosphate-dependent aminotransferase family.</text>
</comment>
<dbReference type="InterPro" id="IPR015421">
    <property type="entry name" value="PyrdxlP-dep_Trfase_major"/>
</dbReference>
<accession>A0A3A4P3I1</accession>
<protein>
    <submittedName>
        <fullName evidence="9">Alanine--glyoxylate aminotransferase family protein</fullName>
    </submittedName>
</protein>
<feature type="binding site" evidence="6">
    <location>
        <position position="350"/>
    </location>
    <ligand>
        <name>substrate</name>
    </ligand>
</feature>
<evidence type="ECO:0000313" key="10">
    <source>
        <dbReference type="Proteomes" id="UP000265882"/>
    </source>
</evidence>
<dbReference type="FunFam" id="3.40.640.10:FF:000027">
    <property type="entry name" value="Serine--pyruvate aminotransferase, mitochondrial"/>
    <property type="match status" value="1"/>
</dbReference>
<reference evidence="9 10" key="1">
    <citation type="journal article" date="2017" name="ISME J.">
        <title>Energy and carbon metabolisms in a deep terrestrial subsurface fluid microbial community.</title>
        <authorList>
            <person name="Momper L."/>
            <person name="Jungbluth S.P."/>
            <person name="Lee M.D."/>
            <person name="Amend J.P."/>
        </authorList>
    </citation>
    <scope>NUCLEOTIDE SEQUENCE [LARGE SCALE GENOMIC DNA]</scope>
    <source>
        <strain evidence="9">SURF_5</strain>
    </source>
</reference>
<dbReference type="SUPFAM" id="SSF53383">
    <property type="entry name" value="PLP-dependent transferases"/>
    <property type="match status" value="1"/>
</dbReference>
<evidence type="ECO:0000256" key="5">
    <source>
        <dbReference type="ARBA" id="ARBA00022898"/>
    </source>
</evidence>
<keyword evidence="4 9" id="KW-0808">Transferase</keyword>
<dbReference type="PIRSF" id="PIRSF000524">
    <property type="entry name" value="SPT"/>
    <property type="match status" value="1"/>
</dbReference>
<dbReference type="Proteomes" id="UP000265882">
    <property type="component" value="Unassembled WGS sequence"/>
</dbReference>
<dbReference type="Gene3D" id="3.90.1150.10">
    <property type="entry name" value="Aspartate Aminotransferase, domain 1"/>
    <property type="match status" value="1"/>
</dbReference>
<dbReference type="CDD" id="cd06451">
    <property type="entry name" value="AGAT_like"/>
    <property type="match status" value="1"/>
</dbReference>
<dbReference type="InterPro" id="IPR000192">
    <property type="entry name" value="Aminotrans_V_dom"/>
</dbReference>
<evidence type="ECO:0000256" key="2">
    <source>
        <dbReference type="ARBA" id="ARBA00009236"/>
    </source>
</evidence>
<dbReference type="GO" id="GO:0008453">
    <property type="term" value="F:alanine-glyoxylate transaminase activity"/>
    <property type="evidence" value="ECO:0007669"/>
    <property type="project" value="TreeGrafter"/>
</dbReference>
<evidence type="ECO:0000256" key="6">
    <source>
        <dbReference type="PIRSR" id="PIRSR000524-1"/>
    </source>
</evidence>
<dbReference type="GO" id="GO:0019265">
    <property type="term" value="P:glycine biosynthetic process, by transamination of glyoxylate"/>
    <property type="evidence" value="ECO:0007669"/>
    <property type="project" value="TreeGrafter"/>
</dbReference>
<evidence type="ECO:0000256" key="1">
    <source>
        <dbReference type="ARBA" id="ARBA00001933"/>
    </source>
</evidence>
<feature type="modified residue" description="N6-(pyridoxal phosphate)lysine" evidence="7">
    <location>
        <position position="203"/>
    </location>
</feature>
<evidence type="ECO:0000256" key="3">
    <source>
        <dbReference type="ARBA" id="ARBA00022576"/>
    </source>
</evidence>
<organism evidence="9 10">
    <name type="scientific">Abyssobacteria bacterium (strain SURF_5)</name>
    <dbReference type="NCBI Taxonomy" id="2093360"/>
    <lineage>
        <taxon>Bacteria</taxon>
        <taxon>Pseudomonadati</taxon>
        <taxon>Candidatus Hydrogenedentota</taxon>
        <taxon>Candidatus Abyssobacteria</taxon>
    </lineage>
</organism>
<comment type="caution">
    <text evidence="9">The sequence shown here is derived from an EMBL/GenBank/DDBJ whole genome shotgun (WGS) entry which is preliminary data.</text>
</comment>
<dbReference type="InterPro" id="IPR015424">
    <property type="entry name" value="PyrdxlP-dep_Trfase"/>
</dbReference>
<dbReference type="AlphaFoldDB" id="A0A3A4P3I1"/>
<evidence type="ECO:0000256" key="4">
    <source>
        <dbReference type="ARBA" id="ARBA00022679"/>
    </source>
</evidence>
<keyword evidence="3 9" id="KW-0032">Aminotransferase</keyword>
<dbReference type="InterPro" id="IPR015422">
    <property type="entry name" value="PyrdxlP-dep_Trfase_small"/>
</dbReference>
<dbReference type="InterPro" id="IPR024169">
    <property type="entry name" value="SP_NH2Trfase/AEP_transaminase"/>
</dbReference>
<proteinExistence type="inferred from homology"/>